<feature type="compositionally biased region" description="Basic and acidic residues" evidence="1">
    <location>
        <begin position="74"/>
        <end position="105"/>
    </location>
</feature>
<dbReference type="PANTHER" id="PTHR48449:SF1">
    <property type="entry name" value="DUF1985 DOMAIN-CONTAINING PROTEIN"/>
    <property type="match status" value="1"/>
</dbReference>
<name>A0A9J5YD02_SOLCO</name>
<gene>
    <name evidence="4" type="ORF">H5410_029539</name>
</gene>
<feature type="compositionally biased region" description="Acidic residues" evidence="1">
    <location>
        <begin position="130"/>
        <end position="147"/>
    </location>
</feature>
<accession>A0A9J5YD02</accession>
<organism evidence="4 5">
    <name type="scientific">Solanum commersonii</name>
    <name type="common">Commerson's wild potato</name>
    <name type="synonym">Commerson's nightshade</name>
    <dbReference type="NCBI Taxonomy" id="4109"/>
    <lineage>
        <taxon>Eukaryota</taxon>
        <taxon>Viridiplantae</taxon>
        <taxon>Streptophyta</taxon>
        <taxon>Embryophyta</taxon>
        <taxon>Tracheophyta</taxon>
        <taxon>Spermatophyta</taxon>
        <taxon>Magnoliopsida</taxon>
        <taxon>eudicotyledons</taxon>
        <taxon>Gunneridae</taxon>
        <taxon>Pentapetalae</taxon>
        <taxon>asterids</taxon>
        <taxon>lamiids</taxon>
        <taxon>Solanales</taxon>
        <taxon>Solanaceae</taxon>
        <taxon>Solanoideae</taxon>
        <taxon>Solaneae</taxon>
        <taxon>Solanum</taxon>
    </lineage>
</organism>
<proteinExistence type="predicted"/>
<dbReference type="EMBL" id="JACXVP010000006">
    <property type="protein sequence ID" value="KAG5598169.1"/>
    <property type="molecule type" value="Genomic_DNA"/>
</dbReference>
<dbReference type="AlphaFoldDB" id="A0A9J5YD02"/>
<keyword evidence="2" id="KW-0812">Transmembrane</keyword>
<dbReference type="Pfam" id="PF09331">
    <property type="entry name" value="DUF1985"/>
    <property type="match status" value="1"/>
</dbReference>
<dbReference type="OrthoDB" id="1305819at2759"/>
<evidence type="ECO:0000313" key="4">
    <source>
        <dbReference type="EMBL" id="KAG5598169.1"/>
    </source>
</evidence>
<dbReference type="InterPro" id="IPR015410">
    <property type="entry name" value="DUF1985"/>
</dbReference>
<feature type="domain" description="DUF1985" evidence="3">
    <location>
        <begin position="235"/>
        <end position="366"/>
    </location>
</feature>
<keyword evidence="5" id="KW-1185">Reference proteome</keyword>
<evidence type="ECO:0000256" key="1">
    <source>
        <dbReference type="SAM" id="MobiDB-lite"/>
    </source>
</evidence>
<feature type="transmembrane region" description="Helical" evidence="2">
    <location>
        <begin position="15"/>
        <end position="33"/>
    </location>
</feature>
<feature type="region of interest" description="Disordered" evidence="1">
    <location>
        <begin position="64"/>
        <end position="153"/>
    </location>
</feature>
<comment type="caution">
    <text evidence="4">The sequence shown here is derived from an EMBL/GenBank/DDBJ whole genome shotgun (WGS) entry which is preliminary data.</text>
</comment>
<feature type="compositionally biased region" description="Basic and acidic residues" evidence="1">
    <location>
        <begin position="112"/>
        <end position="129"/>
    </location>
</feature>
<keyword evidence="2" id="KW-1133">Transmembrane helix</keyword>
<dbReference type="Proteomes" id="UP000824120">
    <property type="component" value="Chromosome 6"/>
</dbReference>
<evidence type="ECO:0000256" key="2">
    <source>
        <dbReference type="SAM" id="Phobius"/>
    </source>
</evidence>
<evidence type="ECO:0000313" key="5">
    <source>
        <dbReference type="Proteomes" id="UP000824120"/>
    </source>
</evidence>
<reference evidence="4 5" key="1">
    <citation type="submission" date="2020-09" db="EMBL/GenBank/DDBJ databases">
        <title>De no assembly of potato wild relative species, Solanum commersonii.</title>
        <authorList>
            <person name="Cho K."/>
        </authorList>
    </citation>
    <scope>NUCLEOTIDE SEQUENCE [LARGE SCALE GENOMIC DNA]</scope>
    <source>
        <strain evidence="4">LZ3.2</strain>
        <tissue evidence="4">Leaf</tissue>
    </source>
</reference>
<dbReference type="PANTHER" id="PTHR48449">
    <property type="entry name" value="DUF1985 DOMAIN-CONTAINING PROTEIN"/>
    <property type="match status" value="1"/>
</dbReference>
<keyword evidence="2" id="KW-0472">Membrane</keyword>
<evidence type="ECO:0000259" key="3">
    <source>
        <dbReference type="Pfam" id="PF09331"/>
    </source>
</evidence>
<protein>
    <recommendedName>
        <fullName evidence="3">DUF1985 domain-containing protein</fullName>
    </recommendedName>
</protein>
<sequence>MYHYCSFSVDPIQLISYYLLTFNYFSVVIMLQYKRKRTGTSSSNPNAKENAESLIAARKRGTTTLQSIGGQPSGEEKSDQSSDDQSSEKNSKNKSDLSGEEKSDENSNENSSEEKKDGEIHGDESSREEQSEESENEQSDEKEEEGIESSPNYVKISSNDKYKFKTHLSVFGSYDSRINARVGFGAQFVEFRKILIVQKIENDFKKSCFGYFLKLDQSVAVQLSMKLVHYLCLRCIFSEKKKEVWIDYNGLPLCFGINEFTIMTGLRCHSLPPLSQQLAKIEKKCEILIDLVGQSANAAVLIEKMNDPCLTKKQKLAISMVWFLHCVLCSKSAEKKIETHWLKMASKKSVFNSYPWGRVSFDLTISYLLKELDSTKSQYNLHGCPWAFAAWAFEAIPALQRLAKDSSPEKSISRMIKWMAGTPAYKTNIDPIYQTKEQMQNQVVHPFLFPTNIEKEQIYVQDLESYEDKGLEITGGENSVARNYGVERDGDGQIALDTCRSFGGVGRDESYLTDLGKGEDTPGVIKTSNVNAFNIDCCCKCETCCDKYETLLNEVKSLSTKLDGQQSKRTIYPSYARKSPYTPTLKRRLAMDSKAKNAMKSRLEHVDEILSFMRKRQIWYPKHYDQTDLILDLNFYNTSYDQYNNLREKSLVDGAPPMHEAL</sequence>